<evidence type="ECO:0008006" key="3">
    <source>
        <dbReference type="Google" id="ProtNLM"/>
    </source>
</evidence>
<dbReference type="AlphaFoldDB" id="A0ABD3M884"/>
<dbReference type="InterPro" id="IPR036397">
    <property type="entry name" value="RNaseH_sf"/>
</dbReference>
<sequence length="373" mass="42970">MPPPPPQVRLPLGTRVKATKHPSNGGNPYSQDLRKMVIELYHNGGFAALDTPEIDELREQKKFPCRSTCKSWIKLYNHYGHVLPKRANGNKFSKREVQGQDLFNLALYRMVRPKAYIDEVRAHVHNLNPNNLPYSHSQIVRAEKKLGLSRKVGSSTSNEAYLPINLLKRERYWQMEYPYGVKGENINTMIDIDEAAFKLQSQDRKRGKTKRTRRCNSRGMYKKGVGRVSLIMGIGGDGQDGLAFHKLYPEGGTNLWRFYNFMSDFIEFLAVNRPEQTFCFTMDNLNIHKHPVILDLIEGAGHRVVFRAPYWSCDGAIEYVFNTIHTKLQMSTEGNGSRTVEELIDRLDDIVHQLMIVSFQAYFLNVGFKLVWE</sequence>
<name>A0ABD3M884_9STRA</name>
<dbReference type="EMBL" id="JALLBG020000189">
    <property type="protein sequence ID" value="KAL3760261.1"/>
    <property type="molecule type" value="Genomic_DNA"/>
</dbReference>
<protein>
    <recommendedName>
        <fullName evidence="3">Tc1-like transposase DDE domain-containing protein</fullName>
    </recommendedName>
</protein>
<reference evidence="1 2" key="1">
    <citation type="submission" date="2024-10" db="EMBL/GenBank/DDBJ databases">
        <title>Updated reference genomes for cyclostephanoid diatoms.</title>
        <authorList>
            <person name="Roberts W.R."/>
            <person name="Alverson A.J."/>
        </authorList>
    </citation>
    <scope>NUCLEOTIDE SEQUENCE [LARGE SCALE GENOMIC DNA]</scope>
    <source>
        <strain evidence="1 2">AJA232-27</strain>
    </source>
</reference>
<evidence type="ECO:0000313" key="2">
    <source>
        <dbReference type="Proteomes" id="UP001530293"/>
    </source>
</evidence>
<organism evidence="1 2">
    <name type="scientific">Discostella pseudostelligera</name>
    <dbReference type="NCBI Taxonomy" id="259834"/>
    <lineage>
        <taxon>Eukaryota</taxon>
        <taxon>Sar</taxon>
        <taxon>Stramenopiles</taxon>
        <taxon>Ochrophyta</taxon>
        <taxon>Bacillariophyta</taxon>
        <taxon>Coscinodiscophyceae</taxon>
        <taxon>Thalassiosirophycidae</taxon>
        <taxon>Stephanodiscales</taxon>
        <taxon>Stephanodiscaceae</taxon>
        <taxon>Discostella</taxon>
    </lineage>
</organism>
<evidence type="ECO:0000313" key="1">
    <source>
        <dbReference type="EMBL" id="KAL3760261.1"/>
    </source>
</evidence>
<comment type="caution">
    <text evidence="1">The sequence shown here is derived from an EMBL/GenBank/DDBJ whole genome shotgun (WGS) entry which is preliminary data.</text>
</comment>
<dbReference type="Gene3D" id="3.30.420.10">
    <property type="entry name" value="Ribonuclease H-like superfamily/Ribonuclease H"/>
    <property type="match status" value="1"/>
</dbReference>
<gene>
    <name evidence="1" type="ORF">ACHAWU_006259</name>
</gene>
<dbReference type="Proteomes" id="UP001530293">
    <property type="component" value="Unassembled WGS sequence"/>
</dbReference>
<keyword evidence="2" id="KW-1185">Reference proteome</keyword>
<accession>A0ABD3M884</accession>
<proteinExistence type="predicted"/>